<evidence type="ECO:0000256" key="2">
    <source>
        <dbReference type="ARBA" id="ARBA00010790"/>
    </source>
</evidence>
<dbReference type="GO" id="GO:0050660">
    <property type="term" value="F:flavin adenine dinucleotide binding"/>
    <property type="evidence" value="ECO:0007669"/>
    <property type="project" value="InterPro"/>
</dbReference>
<comment type="caution">
    <text evidence="7">The sequence shown here is derived from an EMBL/GenBank/DDBJ whole genome shotgun (WGS) entry which is preliminary data.</text>
</comment>
<dbReference type="Gene3D" id="3.30.560.10">
    <property type="entry name" value="Glucose Oxidase, domain 3"/>
    <property type="match status" value="1"/>
</dbReference>
<proteinExistence type="inferred from homology"/>
<keyword evidence="4" id="KW-0274">FAD</keyword>
<evidence type="ECO:0000256" key="4">
    <source>
        <dbReference type="ARBA" id="ARBA00022827"/>
    </source>
</evidence>
<dbReference type="AlphaFoldDB" id="A0A9P7YYE8"/>
<dbReference type="InterPro" id="IPR000172">
    <property type="entry name" value="GMC_OxRdtase_N"/>
</dbReference>
<evidence type="ECO:0000256" key="1">
    <source>
        <dbReference type="ARBA" id="ARBA00001974"/>
    </source>
</evidence>
<comment type="cofactor">
    <cofactor evidence="1">
        <name>FAD</name>
        <dbReference type="ChEBI" id="CHEBI:57692"/>
    </cofactor>
</comment>
<keyword evidence="5" id="KW-0560">Oxidoreductase</keyword>
<sequence>MFQKDPYTIALLAMISRRVVCNFWTAALVSGFSVAQDSNNDIVAGVTCLLRALNPDTGTRCYARLGHYERVIVTRLNYHLLAENVVAKVLFEGKKAVGVEARAKKEVNISAGAGHTPQILQLSGVGPSSLLEAKCIEVLVGLQDMDSNFHDQLNTKVNYNFTPNLSPNARDLDTNSTYNIKQQCSL</sequence>
<dbReference type="InterPro" id="IPR027424">
    <property type="entry name" value="Glucose_Oxidase_domain_2"/>
</dbReference>
<dbReference type="Gene3D" id="3.50.50.60">
    <property type="entry name" value="FAD/NAD(P)-binding domain"/>
    <property type="match status" value="1"/>
</dbReference>
<dbReference type="Pfam" id="PF00732">
    <property type="entry name" value="GMC_oxred_N"/>
    <property type="match status" value="1"/>
</dbReference>
<protein>
    <recommendedName>
        <fullName evidence="6">Glucose-methanol-choline oxidoreductase N-terminal domain-containing protein</fullName>
    </recommendedName>
</protein>
<comment type="similarity">
    <text evidence="2">Belongs to the GMC oxidoreductase family.</text>
</comment>
<evidence type="ECO:0000256" key="5">
    <source>
        <dbReference type="ARBA" id="ARBA00023002"/>
    </source>
</evidence>
<dbReference type="GO" id="GO:0044550">
    <property type="term" value="P:secondary metabolite biosynthetic process"/>
    <property type="evidence" value="ECO:0007669"/>
    <property type="project" value="TreeGrafter"/>
</dbReference>
<accession>A0A9P7YYE8</accession>
<evidence type="ECO:0000313" key="7">
    <source>
        <dbReference type="EMBL" id="KAG9242124.1"/>
    </source>
</evidence>
<dbReference type="OrthoDB" id="269227at2759"/>
<feature type="domain" description="Glucose-methanol-choline oxidoreductase N-terminal" evidence="6">
    <location>
        <begin position="112"/>
        <end position="126"/>
    </location>
</feature>
<dbReference type="EMBL" id="MU254110">
    <property type="protein sequence ID" value="KAG9242124.1"/>
    <property type="molecule type" value="Genomic_DNA"/>
</dbReference>
<keyword evidence="3" id="KW-0285">Flavoprotein</keyword>
<evidence type="ECO:0000256" key="3">
    <source>
        <dbReference type="ARBA" id="ARBA00022630"/>
    </source>
</evidence>
<dbReference type="PROSITE" id="PS00624">
    <property type="entry name" value="GMC_OXRED_2"/>
    <property type="match status" value="1"/>
</dbReference>
<name>A0A9P7YYE8_9HELO</name>
<evidence type="ECO:0000259" key="6">
    <source>
        <dbReference type="PROSITE" id="PS00624"/>
    </source>
</evidence>
<dbReference type="PANTHER" id="PTHR11552">
    <property type="entry name" value="GLUCOSE-METHANOL-CHOLINE GMC OXIDOREDUCTASE"/>
    <property type="match status" value="1"/>
</dbReference>
<dbReference type="Gene3D" id="4.10.450.10">
    <property type="entry name" value="Glucose Oxidase, domain 2"/>
    <property type="match status" value="1"/>
</dbReference>
<evidence type="ECO:0000313" key="8">
    <source>
        <dbReference type="Proteomes" id="UP000887226"/>
    </source>
</evidence>
<reference evidence="7" key="1">
    <citation type="journal article" date="2021" name="IMA Fungus">
        <title>Genomic characterization of three marine fungi, including Emericellopsis atlantica sp. nov. with signatures of a generalist lifestyle and marine biomass degradation.</title>
        <authorList>
            <person name="Hagestad O.C."/>
            <person name="Hou L."/>
            <person name="Andersen J.H."/>
            <person name="Hansen E.H."/>
            <person name="Altermark B."/>
            <person name="Li C."/>
            <person name="Kuhnert E."/>
            <person name="Cox R.J."/>
            <person name="Crous P.W."/>
            <person name="Spatafora J.W."/>
            <person name="Lail K."/>
            <person name="Amirebrahimi M."/>
            <person name="Lipzen A."/>
            <person name="Pangilinan J."/>
            <person name="Andreopoulos W."/>
            <person name="Hayes R.D."/>
            <person name="Ng V."/>
            <person name="Grigoriev I.V."/>
            <person name="Jackson S.A."/>
            <person name="Sutton T.D.S."/>
            <person name="Dobson A.D.W."/>
            <person name="Rama T."/>
        </authorList>
    </citation>
    <scope>NUCLEOTIDE SEQUENCE</scope>
    <source>
        <strain evidence="7">TRa3180A</strain>
    </source>
</reference>
<keyword evidence="8" id="KW-1185">Reference proteome</keyword>
<gene>
    <name evidence="7" type="ORF">BJ878DRAFT_482309</name>
</gene>
<dbReference type="GO" id="GO:0016614">
    <property type="term" value="F:oxidoreductase activity, acting on CH-OH group of donors"/>
    <property type="evidence" value="ECO:0007669"/>
    <property type="project" value="InterPro"/>
</dbReference>
<dbReference type="InterPro" id="IPR036188">
    <property type="entry name" value="FAD/NAD-bd_sf"/>
</dbReference>
<dbReference type="Proteomes" id="UP000887226">
    <property type="component" value="Unassembled WGS sequence"/>
</dbReference>
<dbReference type="InterPro" id="IPR012132">
    <property type="entry name" value="GMC_OxRdtase"/>
</dbReference>
<organism evidence="7 8">
    <name type="scientific">Calycina marina</name>
    <dbReference type="NCBI Taxonomy" id="1763456"/>
    <lineage>
        <taxon>Eukaryota</taxon>
        <taxon>Fungi</taxon>
        <taxon>Dikarya</taxon>
        <taxon>Ascomycota</taxon>
        <taxon>Pezizomycotina</taxon>
        <taxon>Leotiomycetes</taxon>
        <taxon>Helotiales</taxon>
        <taxon>Pezizellaceae</taxon>
        <taxon>Calycina</taxon>
    </lineage>
</organism>
<dbReference type="PANTHER" id="PTHR11552:SF115">
    <property type="entry name" value="DEHYDROGENASE XPTC-RELATED"/>
    <property type="match status" value="1"/>
</dbReference>
<dbReference type="SUPFAM" id="SSF51905">
    <property type="entry name" value="FAD/NAD(P)-binding domain"/>
    <property type="match status" value="1"/>
</dbReference>